<dbReference type="STRING" id="6526.A0A2C9LWF7"/>
<dbReference type="GO" id="GO:0030286">
    <property type="term" value="C:dynein complex"/>
    <property type="evidence" value="ECO:0007669"/>
    <property type="project" value="InterPro"/>
</dbReference>
<dbReference type="GO" id="GO:0007018">
    <property type="term" value="P:microtubule-based movement"/>
    <property type="evidence" value="ECO:0007669"/>
    <property type="project" value="InterPro"/>
</dbReference>
<proteinExistence type="predicted"/>
<dbReference type="Pfam" id="PF12777">
    <property type="entry name" value="MT"/>
    <property type="match status" value="1"/>
</dbReference>
<accession>A0A2C9LWF7</accession>
<dbReference type="EnsemblMetazoa" id="BGLB035780-RA">
    <property type="protein sequence ID" value="BGLB035780-PA"/>
    <property type="gene ID" value="BGLB035780"/>
</dbReference>
<dbReference type="VEuPathDB" id="VectorBase:BGLAX_030324"/>
<sequence>FIEELTTFDDYDLPESTLVLVEPYLKKPSFDPEVIAQKSGNSACGALCRWVRGVVGYHRIMISKVKPLHQKVEETTQAVDTAQHKMNTLENKRKALEVRLSDLARAFEEATIDKNEQEEKTIRMKKMLDTAGELRRVSTCIFRKPFIYSAVIILSGERTRCTQIFDCYERRLESVPGGCAMAAAFVTYLGPYHHSFRRLMLIVQWPMCLKERGIPLVIDSIDGLR</sequence>
<feature type="coiled-coil region" evidence="1">
    <location>
        <begin position="72"/>
        <end position="120"/>
    </location>
</feature>
<dbReference type="InterPro" id="IPR026983">
    <property type="entry name" value="DHC"/>
</dbReference>
<dbReference type="PANTHER" id="PTHR46961:SF21">
    <property type="entry name" value="LOW QUALITY PROTEIN: DYNEIN BETA CHAIN, FLAGELLAR OUTER ARM-LIKE"/>
    <property type="match status" value="1"/>
</dbReference>
<dbReference type="Proteomes" id="UP000076420">
    <property type="component" value="Unassembled WGS sequence"/>
</dbReference>
<evidence type="ECO:0000259" key="2">
    <source>
        <dbReference type="Pfam" id="PF12777"/>
    </source>
</evidence>
<protein>
    <recommendedName>
        <fullName evidence="2">Dynein heavy chain coiled coil stalk domain-containing protein</fullName>
    </recommendedName>
</protein>
<organism evidence="3 4">
    <name type="scientific">Biomphalaria glabrata</name>
    <name type="common">Bloodfluke planorb</name>
    <name type="synonym">Freshwater snail</name>
    <dbReference type="NCBI Taxonomy" id="6526"/>
    <lineage>
        <taxon>Eukaryota</taxon>
        <taxon>Metazoa</taxon>
        <taxon>Spiralia</taxon>
        <taxon>Lophotrochozoa</taxon>
        <taxon>Mollusca</taxon>
        <taxon>Gastropoda</taxon>
        <taxon>Heterobranchia</taxon>
        <taxon>Euthyneura</taxon>
        <taxon>Panpulmonata</taxon>
        <taxon>Hygrophila</taxon>
        <taxon>Lymnaeoidea</taxon>
        <taxon>Planorbidae</taxon>
        <taxon>Biomphalaria</taxon>
    </lineage>
</organism>
<dbReference type="VEuPathDB" id="VectorBase:BGLB035780"/>
<dbReference type="InterPro" id="IPR024743">
    <property type="entry name" value="Dynein_HC_stalk"/>
</dbReference>
<dbReference type="Gene3D" id="1.20.920.20">
    <property type="match status" value="1"/>
</dbReference>
<dbReference type="KEGG" id="bgt:106064655"/>
<reference evidence="3" key="1">
    <citation type="submission" date="2020-05" db="UniProtKB">
        <authorList>
            <consortium name="EnsemblMetazoa"/>
        </authorList>
    </citation>
    <scope>IDENTIFICATION</scope>
    <source>
        <strain evidence="3">BB02</strain>
    </source>
</reference>
<name>A0A2C9LWF7_BIOGL</name>
<feature type="domain" description="Dynein heavy chain coiled coil stalk" evidence="2">
    <location>
        <begin position="1"/>
        <end position="203"/>
    </location>
</feature>
<dbReference type="AlphaFoldDB" id="A0A2C9LWF7"/>
<dbReference type="PANTHER" id="PTHR46961">
    <property type="entry name" value="DYNEIN HEAVY CHAIN 1, AXONEMAL-LIKE PROTEIN"/>
    <property type="match status" value="1"/>
</dbReference>
<gene>
    <name evidence="3" type="primary">106064655</name>
</gene>
<evidence type="ECO:0000313" key="4">
    <source>
        <dbReference type="Proteomes" id="UP000076420"/>
    </source>
</evidence>
<evidence type="ECO:0000256" key="1">
    <source>
        <dbReference type="SAM" id="Coils"/>
    </source>
</evidence>
<dbReference type="GO" id="GO:0051959">
    <property type="term" value="F:dynein light intermediate chain binding"/>
    <property type="evidence" value="ECO:0007669"/>
    <property type="project" value="InterPro"/>
</dbReference>
<dbReference type="GO" id="GO:0045505">
    <property type="term" value="F:dynein intermediate chain binding"/>
    <property type="evidence" value="ECO:0007669"/>
    <property type="project" value="InterPro"/>
</dbReference>
<evidence type="ECO:0000313" key="3">
    <source>
        <dbReference type="EnsemblMetazoa" id="BGLB035780-PA"/>
    </source>
</evidence>
<keyword evidence="1" id="KW-0175">Coiled coil</keyword>